<proteinExistence type="predicted"/>
<reference evidence="3 4" key="1">
    <citation type="journal article" date="2017" name="Nature">
        <title>Atmospheric trace gases support primary production in Antarctic desert surface soil.</title>
        <authorList>
            <person name="Ji M."/>
            <person name="Greening C."/>
            <person name="Vanwonterghem I."/>
            <person name="Carere C.R."/>
            <person name="Bay S.K."/>
            <person name="Steen J.A."/>
            <person name="Montgomery K."/>
            <person name="Lines T."/>
            <person name="Beardall J."/>
            <person name="van Dorst J."/>
            <person name="Snape I."/>
            <person name="Stott M.B."/>
            <person name="Hugenholtz P."/>
            <person name="Ferrari B.C."/>
        </authorList>
    </citation>
    <scope>NUCLEOTIDE SEQUENCE [LARGE SCALE GENOMIC DNA]</scope>
    <source>
        <strain evidence="3">RRmetagenome_bin12</strain>
    </source>
</reference>
<keyword evidence="1" id="KW-0472">Membrane</keyword>
<dbReference type="Proteomes" id="UP000248724">
    <property type="component" value="Unassembled WGS sequence"/>
</dbReference>
<accession>A0A2W6A215</accession>
<gene>
    <name evidence="3" type="ORF">DLM65_15090</name>
    <name evidence="2" type="ORF">JF886_09460</name>
</gene>
<feature type="transmembrane region" description="Helical" evidence="1">
    <location>
        <begin position="12"/>
        <end position="32"/>
    </location>
</feature>
<dbReference type="AlphaFoldDB" id="A0A2W6A215"/>
<sequence>MSDSRLGAPVELPWWVIPLGLPPLVAVVLGALLSAPLWAHLLVLATSVALLAVLLTVATRIANRNMQSVWMSAAYAVWVFAAVLWVVAVASSGCNCA</sequence>
<evidence type="ECO:0000313" key="2">
    <source>
        <dbReference type="EMBL" id="MBJ7595070.1"/>
    </source>
</evidence>
<evidence type="ECO:0000256" key="1">
    <source>
        <dbReference type="SAM" id="Phobius"/>
    </source>
</evidence>
<dbReference type="Proteomes" id="UP000606991">
    <property type="component" value="Unassembled WGS sequence"/>
</dbReference>
<feature type="transmembrane region" description="Helical" evidence="1">
    <location>
        <begin position="69"/>
        <end position="90"/>
    </location>
</feature>
<evidence type="ECO:0000313" key="5">
    <source>
        <dbReference type="Proteomes" id="UP000606991"/>
    </source>
</evidence>
<evidence type="ECO:0000313" key="4">
    <source>
        <dbReference type="Proteomes" id="UP000248724"/>
    </source>
</evidence>
<protein>
    <submittedName>
        <fullName evidence="3">Uncharacterized protein</fullName>
    </submittedName>
</protein>
<dbReference type="EMBL" id="QHBU01000287">
    <property type="protein sequence ID" value="PZR77704.1"/>
    <property type="molecule type" value="Genomic_DNA"/>
</dbReference>
<comment type="caution">
    <text evidence="3">The sequence shown here is derived from an EMBL/GenBank/DDBJ whole genome shotgun (WGS) entry which is preliminary data.</text>
</comment>
<name>A0A2W6A215_9BACT</name>
<keyword evidence="1" id="KW-1133">Transmembrane helix</keyword>
<keyword evidence="1" id="KW-0812">Transmembrane</keyword>
<dbReference type="RefSeq" id="WP_337311832.1">
    <property type="nucleotide sequence ID" value="NZ_JAEKNS010000100.1"/>
</dbReference>
<feature type="transmembrane region" description="Helical" evidence="1">
    <location>
        <begin position="38"/>
        <end position="57"/>
    </location>
</feature>
<reference evidence="2 5" key="3">
    <citation type="submission" date="2020-10" db="EMBL/GenBank/DDBJ databases">
        <title>Ca. Dormibacterota MAGs.</title>
        <authorList>
            <person name="Montgomery K."/>
        </authorList>
    </citation>
    <scope>NUCLEOTIDE SEQUENCE [LARGE SCALE GENOMIC DNA]</scope>
    <source>
        <strain evidence="2">SC8812_S17_18</strain>
    </source>
</reference>
<dbReference type="EMBL" id="JAEKNS010000100">
    <property type="protein sequence ID" value="MBJ7595070.1"/>
    <property type="molecule type" value="Genomic_DNA"/>
</dbReference>
<reference evidence="3" key="2">
    <citation type="submission" date="2018-05" db="EMBL/GenBank/DDBJ databases">
        <authorList>
            <person name="Ferrari B."/>
        </authorList>
    </citation>
    <scope>NUCLEOTIDE SEQUENCE</scope>
    <source>
        <strain evidence="3">RRmetagenome_bin12</strain>
    </source>
</reference>
<accession>A0A934MZT7</accession>
<evidence type="ECO:0000313" key="3">
    <source>
        <dbReference type="EMBL" id="PZR77704.1"/>
    </source>
</evidence>
<organism evidence="3 4">
    <name type="scientific">Candidatus Aeolococcus gillhamiae</name>
    <dbReference type="NCBI Taxonomy" id="3127015"/>
    <lineage>
        <taxon>Bacteria</taxon>
        <taxon>Bacillati</taxon>
        <taxon>Candidatus Dormiibacterota</taxon>
        <taxon>Candidatus Dormibacteria</taxon>
        <taxon>Candidatus Aeolococcales</taxon>
        <taxon>Candidatus Aeolococcaceae</taxon>
        <taxon>Candidatus Aeolococcus</taxon>
    </lineage>
</organism>